<evidence type="ECO:0000313" key="5">
    <source>
        <dbReference type="Proteomes" id="UP001194746"/>
    </source>
</evidence>
<evidence type="ECO:0000256" key="3">
    <source>
        <dbReference type="ARBA" id="ARBA00023274"/>
    </source>
</evidence>
<dbReference type="InterPro" id="IPR002671">
    <property type="entry name" value="Ribosomal_eL22"/>
</dbReference>
<dbReference type="GO" id="GO:0003735">
    <property type="term" value="F:structural constituent of ribosome"/>
    <property type="evidence" value="ECO:0007669"/>
    <property type="project" value="InterPro"/>
</dbReference>
<reference evidence="4" key="2">
    <citation type="submission" date="2020-02" db="EMBL/GenBank/DDBJ databases">
        <authorList>
            <person name="Gilchrist C.L.M."/>
            <person name="Chooi Y.-H."/>
        </authorList>
    </citation>
    <scope>NUCLEOTIDE SEQUENCE</scope>
    <source>
        <strain evidence="4">MST-FP2251</strain>
    </source>
</reference>
<accession>A0AAD4CV56</accession>
<reference evidence="4" key="1">
    <citation type="journal article" date="2019" name="Beilstein J. Org. Chem.">
        <title>Nanangenines: drimane sesquiterpenoids as the dominant metabolite cohort of a novel Australian fungus, Aspergillus nanangensis.</title>
        <authorList>
            <person name="Lacey H.J."/>
            <person name="Gilchrist C.L.M."/>
            <person name="Crombie A."/>
            <person name="Kalaitzis J.A."/>
            <person name="Vuong D."/>
            <person name="Rutledge P.J."/>
            <person name="Turner P."/>
            <person name="Pitt J.I."/>
            <person name="Lacey E."/>
            <person name="Chooi Y.H."/>
            <person name="Piggott A.M."/>
        </authorList>
    </citation>
    <scope>NUCLEOTIDE SEQUENCE</scope>
    <source>
        <strain evidence="4">MST-FP2251</strain>
    </source>
</reference>
<dbReference type="InterPro" id="IPR038526">
    <property type="entry name" value="Ribosomal_eL22_sf"/>
</dbReference>
<comment type="caution">
    <text evidence="4">The sequence shown here is derived from an EMBL/GenBank/DDBJ whole genome shotgun (WGS) entry which is preliminary data.</text>
</comment>
<dbReference type="FunFam" id="3.30.1360.210:FF:000001">
    <property type="entry name" value="60S ribosomal protein L22 1"/>
    <property type="match status" value="1"/>
</dbReference>
<dbReference type="PANTHER" id="PTHR10064:SF31">
    <property type="entry name" value="LARGE RIBOSOMAL SUBUNIT PROTEIN EL22A-RELATED"/>
    <property type="match status" value="1"/>
</dbReference>
<dbReference type="GO" id="GO:0002181">
    <property type="term" value="P:cytoplasmic translation"/>
    <property type="evidence" value="ECO:0007669"/>
    <property type="project" value="TreeGrafter"/>
</dbReference>
<organism evidence="4 5">
    <name type="scientific">Aspergillus nanangensis</name>
    <dbReference type="NCBI Taxonomy" id="2582783"/>
    <lineage>
        <taxon>Eukaryota</taxon>
        <taxon>Fungi</taxon>
        <taxon>Dikarya</taxon>
        <taxon>Ascomycota</taxon>
        <taxon>Pezizomycotina</taxon>
        <taxon>Eurotiomycetes</taxon>
        <taxon>Eurotiomycetidae</taxon>
        <taxon>Eurotiales</taxon>
        <taxon>Aspergillaceae</taxon>
        <taxon>Aspergillus</taxon>
        <taxon>Aspergillus subgen. Circumdati</taxon>
    </lineage>
</organism>
<name>A0AAD4CV56_ASPNN</name>
<dbReference type="GO" id="GO:1990904">
    <property type="term" value="C:ribonucleoprotein complex"/>
    <property type="evidence" value="ECO:0007669"/>
    <property type="project" value="UniProtKB-KW"/>
</dbReference>
<gene>
    <name evidence="4" type="primary">RPL22</name>
    <name evidence="4" type="ORF">FE257_012459</name>
</gene>
<keyword evidence="3" id="KW-0687">Ribonucleoprotein</keyword>
<dbReference type="Gene3D" id="3.30.1360.210">
    <property type="match status" value="1"/>
</dbReference>
<dbReference type="GO" id="GO:0005840">
    <property type="term" value="C:ribosome"/>
    <property type="evidence" value="ECO:0007669"/>
    <property type="project" value="UniProtKB-KW"/>
</dbReference>
<protein>
    <submittedName>
        <fullName evidence="4">60S ribosomal protein L22</fullName>
    </submittedName>
</protein>
<dbReference type="GO" id="GO:0005737">
    <property type="term" value="C:cytoplasm"/>
    <property type="evidence" value="ECO:0007669"/>
    <property type="project" value="UniProtKB-ARBA"/>
</dbReference>
<dbReference type="GO" id="GO:0003723">
    <property type="term" value="F:RNA binding"/>
    <property type="evidence" value="ECO:0007669"/>
    <property type="project" value="TreeGrafter"/>
</dbReference>
<comment type="similarity">
    <text evidence="1">Belongs to the eukaryotic ribosomal protein eL22 family.</text>
</comment>
<proteinExistence type="inferred from homology"/>
<dbReference type="AlphaFoldDB" id="A0AAD4CV56"/>
<evidence type="ECO:0000313" key="4">
    <source>
        <dbReference type="EMBL" id="KAF9893048.1"/>
    </source>
</evidence>
<dbReference type="Proteomes" id="UP001194746">
    <property type="component" value="Unassembled WGS sequence"/>
</dbReference>
<dbReference type="PANTHER" id="PTHR10064">
    <property type="entry name" value="60S RIBOSOMAL PROTEIN L22"/>
    <property type="match status" value="1"/>
</dbReference>
<evidence type="ECO:0000256" key="1">
    <source>
        <dbReference type="ARBA" id="ARBA00007817"/>
    </source>
</evidence>
<dbReference type="Pfam" id="PF01776">
    <property type="entry name" value="Ribosomal_L22e"/>
    <property type="match status" value="1"/>
</dbReference>
<keyword evidence="2 4" id="KW-0689">Ribosomal protein</keyword>
<dbReference type="EMBL" id="VCAU01000009">
    <property type="protein sequence ID" value="KAF9893048.1"/>
    <property type="molecule type" value="Genomic_DNA"/>
</dbReference>
<keyword evidence="5" id="KW-1185">Reference proteome</keyword>
<sequence>MAPAASARGRKAQKVTHKFVINASQPVADKIFDLSAFEKFLHDRIKVEGRVGNLGDKVTISQASEGKIEVVAHIPFSGRYLKYLTKKYLKKQQLRDWLRVVSTSKGVYELRFYNVVNEEGEEDEE</sequence>
<evidence type="ECO:0000256" key="2">
    <source>
        <dbReference type="ARBA" id="ARBA00022980"/>
    </source>
</evidence>